<dbReference type="GeneID" id="80550162"/>
<evidence type="ECO:0000256" key="10">
    <source>
        <dbReference type="ARBA" id="ARBA00023274"/>
    </source>
</evidence>
<evidence type="ECO:0000256" key="5">
    <source>
        <dbReference type="ARBA" id="ARBA00022497"/>
    </source>
</evidence>
<keyword evidence="9 14" id="KW-0543">Viral nucleoprotein</keyword>
<evidence type="ECO:0000313" key="14">
    <source>
        <dbReference type="EMBL" id="ARF07705.1"/>
    </source>
</evidence>
<dbReference type="InterPro" id="IPR003486">
    <property type="entry name" value="Nairo_nucleocap"/>
</dbReference>
<evidence type="ECO:0000256" key="8">
    <source>
        <dbReference type="ARBA" id="ARBA00022884"/>
    </source>
</evidence>
<protein>
    <recommendedName>
        <fullName evidence="4">Nucleoprotein</fullName>
    </recommendedName>
    <alternativeName>
        <fullName evidence="11">Nucleocapsid protein</fullName>
    </alternativeName>
</protein>
<evidence type="ECO:0000256" key="2">
    <source>
        <dbReference type="ARBA" id="ARBA00004328"/>
    </source>
</evidence>
<organism evidence="14 15">
    <name type="scientific">Pacific coast tick nairovirus</name>
    <dbReference type="NCBI Taxonomy" id="1977074"/>
    <lineage>
        <taxon>Viruses</taxon>
        <taxon>Riboviria</taxon>
        <taxon>Orthornavirae</taxon>
        <taxon>Negarnaviricota</taxon>
        <taxon>Polyploviricotina</taxon>
        <taxon>Bunyaviricetes</taxon>
        <taxon>Hareavirales</taxon>
        <taxon>Nairoviridae</taxon>
        <taxon>Orthonairovirus</taxon>
        <taxon>Orthonairovirus dermacentoris</taxon>
    </lineage>
</organism>
<keyword evidence="6" id="KW-0167">Capsid protein</keyword>
<evidence type="ECO:0000256" key="12">
    <source>
        <dbReference type="ARBA" id="ARBA00046210"/>
    </source>
</evidence>
<keyword evidence="5" id="KW-1139">Helical capsid protein</keyword>
<dbReference type="EMBL" id="KU933935">
    <property type="protein sequence ID" value="ARF07705.1"/>
    <property type="molecule type" value="Viral_cRNA"/>
</dbReference>
<evidence type="ECO:0000256" key="1">
    <source>
        <dbReference type="ARBA" id="ARBA00001936"/>
    </source>
</evidence>
<keyword evidence="10" id="KW-0687">Ribonucleoprotein</keyword>
<reference evidence="14" key="1">
    <citation type="submission" date="2016-03" db="EMBL/GenBank/DDBJ databases">
        <title>Two Novel Bunyaviridae identified in Dermacentor occidentalis ticks, Hopland, California.</title>
        <authorList>
            <person name="Bouquet J."/>
            <person name="Lane R.S."/>
            <person name="Melgar M."/>
            <person name="Fedorova N."/>
            <person name="Chiu C.Y."/>
        </authorList>
    </citation>
    <scope>NUCLEOTIDE SEQUENCE</scope>
    <source>
        <strain evidence="14">Docc2011cons</strain>
    </source>
</reference>
<evidence type="ECO:0000256" key="11">
    <source>
        <dbReference type="ARBA" id="ARBA00033344"/>
    </source>
</evidence>
<evidence type="ECO:0000256" key="4">
    <source>
        <dbReference type="ARBA" id="ARBA00014389"/>
    </source>
</evidence>
<name>A0A2R2WUL2_9VIRU</name>
<dbReference type="Proteomes" id="UP000680417">
    <property type="component" value="Genome"/>
</dbReference>
<evidence type="ECO:0000313" key="15">
    <source>
        <dbReference type="Proteomes" id="UP000680417"/>
    </source>
</evidence>
<keyword evidence="8" id="KW-0694">RNA-binding</keyword>
<dbReference type="Gene3D" id="1.20.58.1110">
    <property type="match status" value="1"/>
</dbReference>
<sequence>MPIDFFEQSTTMTSELQFTNKDGLDNWYREFSSDMGLTTRFTNSASLCKEVKDRLLFDVNVSPKEKDAVLAKMLHDRLKTCAPIYECAWVSCDGILERSLRWFNDNKDKSIMSWHKNYTHLKSHLPTQEEVANYQAAARQWRTSIGFDINNFSNVPETHVVKDYYVPPGIVITMNTMLKDMQRRRNEALGLAPETKKGQAEHVHDMVAWLKGSWDDPCPWGDWKKQNQKKIDLAVTACAGIINKNLMDKAGLKKALGDRSKAAGDSVGNDKYDGAKCQELSDYLKNLYANTEKFIKQAKATPGGGFTQQGSALDTAFSSHYWAWACDIQKDTFPSLSAMLFALGKAPAGKAKVQKKLEQSPYKWASKLAGMFCDIKEDAVHMHPAVLTPGRICSEMVCSFGAFPVSQPSKLKEEQSSSPRFLLNLRSDGDNPAGKTVCATFEEYRLLYPDWEQQAIVPAEHLLHQSFLSKAGPFVNVSKVEGSALEVVIHARP</sequence>
<evidence type="ECO:0000256" key="6">
    <source>
        <dbReference type="ARBA" id="ARBA00022561"/>
    </source>
</evidence>
<dbReference type="KEGG" id="vg:80550162"/>
<accession>A0A2R2WUL2</accession>
<evidence type="ECO:0000256" key="7">
    <source>
        <dbReference type="ARBA" id="ARBA00022844"/>
    </source>
</evidence>
<comment type="similarity">
    <text evidence="3">Belongs to the nairovirus nucleocapsid protein family.</text>
</comment>
<evidence type="ECO:0000256" key="13">
    <source>
        <dbReference type="ARBA" id="ARBA00046354"/>
    </source>
</evidence>
<proteinExistence type="inferred from homology"/>
<comment type="subunit">
    <text evidence="13">Probable homooligomer; forms a double superhelical polymer. Monomer.</text>
</comment>
<keyword evidence="15" id="KW-1185">Reference proteome</keyword>
<comment type="cofactor">
    <cofactor evidence="1">
        <name>Mn(2+)</name>
        <dbReference type="ChEBI" id="CHEBI:29035"/>
    </cofactor>
</comment>
<comment type="subcellular location">
    <subcellularLocation>
        <location evidence="2">Virion</location>
    </subcellularLocation>
</comment>
<dbReference type="GO" id="GO:0019013">
    <property type="term" value="C:viral nucleocapsid"/>
    <property type="evidence" value="ECO:0007669"/>
    <property type="project" value="UniProtKB-KW"/>
</dbReference>
<dbReference type="Pfam" id="PF02477">
    <property type="entry name" value="Nairo_nucleo"/>
    <property type="match status" value="1"/>
</dbReference>
<evidence type="ECO:0000256" key="3">
    <source>
        <dbReference type="ARBA" id="ARBA00009355"/>
    </source>
</evidence>
<dbReference type="GO" id="GO:0019029">
    <property type="term" value="C:helical viral capsid"/>
    <property type="evidence" value="ECO:0007669"/>
    <property type="project" value="UniProtKB-KW"/>
</dbReference>
<keyword evidence="7" id="KW-0946">Virion</keyword>
<evidence type="ECO:0000256" key="9">
    <source>
        <dbReference type="ARBA" id="ARBA00023086"/>
    </source>
</evidence>
<comment type="function">
    <text evidence="12">Binds dsRNA and ssRNA and probably participates in the packaging of viral genome. In the dsRNA binding mode, the nucleocapsid protein specifically binds to the vRNA panhandle secondary structure formed at the termini of viral genome. Does not discriminate between viral and nonviral RNAs through ssRNA binding mode. Displays dsDNA endonuclease activity that is sequence non-specific.</text>
</comment>
<dbReference type="RefSeq" id="YP_010839928.1">
    <property type="nucleotide sequence ID" value="NC_078259.1"/>
</dbReference>
<dbReference type="GO" id="GO:0003723">
    <property type="term" value="F:RNA binding"/>
    <property type="evidence" value="ECO:0007669"/>
    <property type="project" value="UniProtKB-KW"/>
</dbReference>
<dbReference type="GO" id="GO:1990904">
    <property type="term" value="C:ribonucleoprotein complex"/>
    <property type="evidence" value="ECO:0007669"/>
    <property type="project" value="UniProtKB-KW"/>
</dbReference>